<feature type="region of interest" description="Disordered" evidence="2">
    <location>
        <begin position="268"/>
        <end position="296"/>
    </location>
</feature>
<proteinExistence type="predicted"/>
<accession>A0A061B3C8</accession>
<feature type="compositionally biased region" description="Polar residues" evidence="2">
    <location>
        <begin position="159"/>
        <end position="176"/>
    </location>
</feature>
<dbReference type="EMBL" id="LK052893">
    <property type="protein sequence ID" value="CDR42172.1"/>
    <property type="molecule type" value="Genomic_DNA"/>
</dbReference>
<feature type="coiled-coil region" evidence="1">
    <location>
        <begin position="124"/>
        <end position="158"/>
    </location>
</feature>
<feature type="compositionally biased region" description="Low complexity" evidence="2">
    <location>
        <begin position="77"/>
        <end position="86"/>
    </location>
</feature>
<dbReference type="AlphaFoldDB" id="A0A061B3C8"/>
<reference evidence="3" key="1">
    <citation type="journal article" date="2014" name="Genome Announc.">
        <title>Genome sequence of the yeast Cyberlindnera fabianii (Hansenula fabianii).</title>
        <authorList>
            <person name="Freel K.C."/>
            <person name="Sarilar V."/>
            <person name="Neuveglise C."/>
            <person name="Devillers H."/>
            <person name="Friedrich A."/>
            <person name="Schacherer J."/>
        </authorList>
    </citation>
    <scope>NUCLEOTIDE SEQUENCE</scope>
    <source>
        <strain evidence="3">YJS4271</strain>
    </source>
</reference>
<feature type="region of interest" description="Disordered" evidence="2">
    <location>
        <begin position="64"/>
        <end position="109"/>
    </location>
</feature>
<evidence type="ECO:0000256" key="2">
    <source>
        <dbReference type="SAM" id="MobiDB-lite"/>
    </source>
</evidence>
<keyword evidence="1" id="KW-0175">Coiled coil</keyword>
<name>A0A061B3C8_CYBFA</name>
<feature type="compositionally biased region" description="Acidic residues" evidence="2">
    <location>
        <begin position="271"/>
        <end position="280"/>
    </location>
</feature>
<organism evidence="3">
    <name type="scientific">Cyberlindnera fabianii</name>
    <name type="common">Yeast</name>
    <name type="synonym">Hansenula fabianii</name>
    <dbReference type="NCBI Taxonomy" id="36022"/>
    <lineage>
        <taxon>Eukaryota</taxon>
        <taxon>Fungi</taxon>
        <taxon>Dikarya</taxon>
        <taxon>Ascomycota</taxon>
        <taxon>Saccharomycotina</taxon>
        <taxon>Saccharomycetes</taxon>
        <taxon>Phaffomycetales</taxon>
        <taxon>Phaffomycetaceae</taxon>
        <taxon>Cyberlindnera</taxon>
    </lineage>
</organism>
<dbReference type="OrthoDB" id="3981123at2759"/>
<evidence type="ECO:0000256" key="1">
    <source>
        <dbReference type="SAM" id="Coils"/>
    </source>
</evidence>
<dbReference type="VEuPathDB" id="FungiDB:BON22_4210"/>
<gene>
    <name evidence="3" type="ORF">CYFA0S_08e04434g</name>
</gene>
<protein>
    <submittedName>
        <fullName evidence="3">CYFA0S08e04434g1_1</fullName>
    </submittedName>
</protein>
<feature type="region of interest" description="Disordered" evidence="2">
    <location>
        <begin position="159"/>
        <end position="180"/>
    </location>
</feature>
<dbReference type="PhylomeDB" id="A0A061B3C8"/>
<feature type="compositionally biased region" description="Polar residues" evidence="2">
    <location>
        <begin position="287"/>
        <end position="296"/>
    </location>
</feature>
<sequence length="296" mass="33540">MVLETIQATKAHTLAGKPDGLSPRRQRIISESTGLVKFNIKRKAFEEKDHANKEFADLEAEAHGKTLTKKPSRATLSHKSSLLHLSPQRPKAMTQSPSPSPQKHENNEIGTRMGHMDEDLMLRLASKQREVLELKTNMDELKRRLHRAESELHEIQAKCNQSTVSNSKMPQVSPRRQQGKPLDQFTTLRAKPSIQTLKASIESHTTTTNNNIQTLKNKISVSQLKTRASLLQLSENANLQKFQKDTNNMIERGLSFVNSIKQEMFLREEDNEHSDDESDMSDYGCADTSNYQLAVK</sequence>
<evidence type="ECO:0000313" key="3">
    <source>
        <dbReference type="EMBL" id="CDR42172.1"/>
    </source>
</evidence>